<evidence type="ECO:0000256" key="5">
    <source>
        <dbReference type="ARBA" id="ARBA00022801"/>
    </source>
</evidence>
<dbReference type="InterPro" id="IPR000064">
    <property type="entry name" value="NLP_P60_dom"/>
</dbReference>
<reference evidence="11" key="1">
    <citation type="journal article" date="2019" name="Int. J. Syst. Evol. Microbiol.">
        <title>The Global Catalogue of Microorganisms (GCM) 10K type strain sequencing project: providing services to taxonomists for standard genome sequencing and annotation.</title>
        <authorList>
            <consortium name="The Broad Institute Genomics Platform"/>
            <consortium name="The Broad Institute Genome Sequencing Center for Infectious Disease"/>
            <person name="Wu L."/>
            <person name="Ma J."/>
        </authorList>
    </citation>
    <scope>NUCLEOTIDE SEQUENCE [LARGE SCALE GENOMIC DNA]</scope>
    <source>
        <strain evidence="11">JCM 1490</strain>
    </source>
</reference>
<keyword evidence="4" id="KW-0677">Repeat</keyword>
<proteinExistence type="inferred from homology"/>
<dbReference type="EMBL" id="JBHTCQ010000001">
    <property type="protein sequence ID" value="MFC7403738.1"/>
    <property type="molecule type" value="Genomic_DNA"/>
</dbReference>
<feature type="compositionally biased region" description="Low complexity" evidence="7">
    <location>
        <begin position="175"/>
        <end position="188"/>
    </location>
</feature>
<dbReference type="InterPro" id="IPR036779">
    <property type="entry name" value="LysM_dom_sf"/>
</dbReference>
<sequence>MLVRQSARPRHRTESVPAYFRLTSSEAAVLRRGTLAVATTGVAITIAAPTASADTTHTVASGDTVSELASQYDVSTSSILEANELDSSAIIYVGDQLTIPSGEEDGGSSGSGDSDATPTGSGDSGSTTTHTVASGDTVSALASEYGTTVDAIVERNGLDSSALIFVGQQLAIPAGSGAAPSTGGSAPSEEPAGGDSVDATRASVLEIARQHIGTPYVYGGESPGGFDCSGFTQYVYAQVGVELPRTTDDQAYAGTEVSESEALPGDLVWYPGHVGIYTGDGNYVAAWDYENPLSEREIWHSDPTFIRVL</sequence>
<feature type="domain" description="LysM" evidence="8">
    <location>
        <begin position="128"/>
        <end position="172"/>
    </location>
</feature>
<feature type="domain" description="NlpC/P60" evidence="9">
    <location>
        <begin position="198"/>
        <end position="309"/>
    </location>
</feature>
<dbReference type="PROSITE" id="PS51782">
    <property type="entry name" value="LYSM"/>
    <property type="match status" value="2"/>
</dbReference>
<dbReference type="PROSITE" id="PS51935">
    <property type="entry name" value="NLPC_P60"/>
    <property type="match status" value="1"/>
</dbReference>
<gene>
    <name evidence="10" type="ORF">ACFQQL_01350</name>
</gene>
<dbReference type="Gene3D" id="3.90.1720.10">
    <property type="entry name" value="endopeptidase domain like (from Nostoc punctiforme)"/>
    <property type="match status" value="1"/>
</dbReference>
<keyword evidence="2" id="KW-0645">Protease</keyword>
<evidence type="ECO:0000256" key="3">
    <source>
        <dbReference type="ARBA" id="ARBA00022729"/>
    </source>
</evidence>
<feature type="region of interest" description="Disordered" evidence="7">
    <location>
        <begin position="98"/>
        <end position="132"/>
    </location>
</feature>
<evidence type="ECO:0000256" key="6">
    <source>
        <dbReference type="ARBA" id="ARBA00022807"/>
    </source>
</evidence>
<dbReference type="PANTHER" id="PTHR47360:SF1">
    <property type="entry name" value="ENDOPEPTIDASE NLPC-RELATED"/>
    <property type="match status" value="1"/>
</dbReference>
<dbReference type="SUPFAM" id="SSF54001">
    <property type="entry name" value="Cysteine proteinases"/>
    <property type="match status" value="1"/>
</dbReference>
<evidence type="ECO:0000259" key="9">
    <source>
        <dbReference type="PROSITE" id="PS51935"/>
    </source>
</evidence>
<comment type="similarity">
    <text evidence="1">Belongs to the peptidase C40 family.</text>
</comment>
<keyword evidence="5" id="KW-0378">Hydrolase</keyword>
<dbReference type="RefSeq" id="WP_382390483.1">
    <property type="nucleotide sequence ID" value="NZ_JBHTCQ010000001.1"/>
</dbReference>
<evidence type="ECO:0000256" key="1">
    <source>
        <dbReference type="ARBA" id="ARBA00007074"/>
    </source>
</evidence>
<name>A0ABW2Q5K6_9MICO</name>
<evidence type="ECO:0000256" key="2">
    <source>
        <dbReference type="ARBA" id="ARBA00022670"/>
    </source>
</evidence>
<keyword evidence="11" id="KW-1185">Reference proteome</keyword>
<feature type="compositionally biased region" description="Low complexity" evidence="7">
    <location>
        <begin position="111"/>
        <end position="129"/>
    </location>
</feature>
<evidence type="ECO:0000259" key="8">
    <source>
        <dbReference type="PROSITE" id="PS51782"/>
    </source>
</evidence>
<dbReference type="Pfam" id="PF00877">
    <property type="entry name" value="NLPC_P60"/>
    <property type="match status" value="1"/>
</dbReference>
<evidence type="ECO:0000313" key="11">
    <source>
        <dbReference type="Proteomes" id="UP001596455"/>
    </source>
</evidence>
<evidence type="ECO:0000256" key="4">
    <source>
        <dbReference type="ARBA" id="ARBA00022737"/>
    </source>
</evidence>
<dbReference type="Gene3D" id="3.10.350.10">
    <property type="entry name" value="LysM domain"/>
    <property type="match status" value="2"/>
</dbReference>
<organism evidence="10 11">
    <name type="scientific">Georgenia alba</name>
    <dbReference type="NCBI Taxonomy" id="2233858"/>
    <lineage>
        <taxon>Bacteria</taxon>
        <taxon>Bacillati</taxon>
        <taxon>Actinomycetota</taxon>
        <taxon>Actinomycetes</taxon>
        <taxon>Micrococcales</taxon>
        <taxon>Bogoriellaceae</taxon>
        <taxon>Georgenia</taxon>
    </lineage>
</organism>
<feature type="region of interest" description="Disordered" evidence="7">
    <location>
        <begin position="175"/>
        <end position="196"/>
    </location>
</feature>
<keyword evidence="6" id="KW-0788">Thiol protease</keyword>
<evidence type="ECO:0000256" key="7">
    <source>
        <dbReference type="SAM" id="MobiDB-lite"/>
    </source>
</evidence>
<feature type="domain" description="LysM" evidence="8">
    <location>
        <begin position="55"/>
        <end position="99"/>
    </location>
</feature>
<dbReference type="Pfam" id="PF01476">
    <property type="entry name" value="LysM"/>
    <property type="match status" value="2"/>
</dbReference>
<dbReference type="InterPro" id="IPR052062">
    <property type="entry name" value="Murein_DD/LD_carboxypeptidase"/>
</dbReference>
<protein>
    <submittedName>
        <fullName evidence="10">LysM peptidoglycan-binding domain-containing protein</fullName>
    </submittedName>
</protein>
<accession>A0ABW2Q5K6</accession>
<dbReference type="SMART" id="SM00257">
    <property type="entry name" value="LysM"/>
    <property type="match status" value="2"/>
</dbReference>
<dbReference type="InterPro" id="IPR038765">
    <property type="entry name" value="Papain-like_cys_pep_sf"/>
</dbReference>
<dbReference type="CDD" id="cd00118">
    <property type="entry name" value="LysM"/>
    <property type="match status" value="2"/>
</dbReference>
<dbReference type="SUPFAM" id="SSF54106">
    <property type="entry name" value="LysM domain"/>
    <property type="match status" value="2"/>
</dbReference>
<dbReference type="InterPro" id="IPR018392">
    <property type="entry name" value="LysM"/>
</dbReference>
<evidence type="ECO:0000313" key="10">
    <source>
        <dbReference type="EMBL" id="MFC7403738.1"/>
    </source>
</evidence>
<comment type="caution">
    <text evidence="10">The sequence shown here is derived from an EMBL/GenBank/DDBJ whole genome shotgun (WGS) entry which is preliminary data.</text>
</comment>
<dbReference type="Proteomes" id="UP001596455">
    <property type="component" value="Unassembled WGS sequence"/>
</dbReference>
<dbReference type="PANTHER" id="PTHR47360">
    <property type="entry name" value="MUREIN DD-ENDOPEPTIDASE MEPS/MUREIN LD-CARBOXYPEPTIDASE"/>
    <property type="match status" value="1"/>
</dbReference>
<keyword evidence="3" id="KW-0732">Signal</keyword>